<feature type="compositionally biased region" description="Low complexity" evidence="1">
    <location>
        <begin position="1044"/>
        <end position="1067"/>
    </location>
</feature>
<feature type="compositionally biased region" description="Basic residues" evidence="1">
    <location>
        <begin position="1122"/>
        <end position="1136"/>
    </location>
</feature>
<feature type="compositionally biased region" description="Low complexity" evidence="1">
    <location>
        <begin position="957"/>
        <end position="974"/>
    </location>
</feature>
<keyword evidence="4" id="KW-1185">Reference proteome</keyword>
<feature type="compositionally biased region" description="Basic residues" evidence="1">
    <location>
        <begin position="481"/>
        <end position="494"/>
    </location>
</feature>
<dbReference type="EMBL" id="NIVC01004562">
    <property type="protein sequence ID" value="PAA47135.1"/>
    <property type="molecule type" value="Genomic_DNA"/>
</dbReference>
<feature type="compositionally biased region" description="Low complexity" evidence="1">
    <location>
        <begin position="1004"/>
        <end position="1018"/>
    </location>
</feature>
<feature type="compositionally biased region" description="Low complexity" evidence="1">
    <location>
        <begin position="530"/>
        <end position="541"/>
    </location>
</feature>
<comment type="caution">
    <text evidence="3">The sequence shown here is derived from an EMBL/GenBank/DDBJ whole genome shotgun (WGS) entry which is preliminary data.</text>
</comment>
<feature type="compositionally biased region" description="Low complexity" evidence="1">
    <location>
        <begin position="469"/>
        <end position="480"/>
    </location>
</feature>
<feature type="compositionally biased region" description="Basic and acidic residues" evidence="1">
    <location>
        <begin position="910"/>
        <end position="935"/>
    </location>
</feature>
<feature type="compositionally biased region" description="Basic and acidic residues" evidence="1">
    <location>
        <begin position="1137"/>
        <end position="1156"/>
    </location>
</feature>
<feature type="compositionally biased region" description="Acidic residues" evidence="1">
    <location>
        <begin position="631"/>
        <end position="642"/>
    </location>
</feature>
<feature type="compositionally biased region" description="Polar residues" evidence="1">
    <location>
        <begin position="511"/>
        <end position="522"/>
    </location>
</feature>
<feature type="compositionally biased region" description="Acidic residues" evidence="1">
    <location>
        <begin position="329"/>
        <end position="345"/>
    </location>
</feature>
<evidence type="ECO:0000313" key="4">
    <source>
        <dbReference type="Proteomes" id="UP000215902"/>
    </source>
</evidence>
<feature type="region of interest" description="Disordered" evidence="1">
    <location>
        <begin position="469"/>
        <end position="548"/>
    </location>
</feature>
<feature type="compositionally biased region" description="Low complexity" evidence="1">
    <location>
        <begin position="346"/>
        <end position="359"/>
    </location>
</feature>
<feature type="region of interest" description="Disordered" evidence="1">
    <location>
        <begin position="766"/>
        <end position="1023"/>
    </location>
</feature>
<feature type="compositionally biased region" description="Basic and acidic residues" evidence="1">
    <location>
        <begin position="876"/>
        <end position="893"/>
    </location>
</feature>
<dbReference type="EMBL" id="NIVC01000516">
    <property type="protein sequence ID" value="PAA81704.1"/>
    <property type="molecule type" value="Genomic_DNA"/>
</dbReference>
<feature type="region of interest" description="Disordered" evidence="1">
    <location>
        <begin position="1036"/>
        <end position="1168"/>
    </location>
</feature>
<feature type="region of interest" description="Disordered" evidence="1">
    <location>
        <begin position="615"/>
        <end position="642"/>
    </location>
</feature>
<dbReference type="Proteomes" id="UP000215902">
    <property type="component" value="Unassembled WGS sequence"/>
</dbReference>
<feature type="region of interest" description="Disordered" evidence="1">
    <location>
        <begin position="1193"/>
        <end position="1218"/>
    </location>
</feature>
<dbReference type="OrthoDB" id="6221510at2759"/>
<feature type="non-terminal residue" evidence="3">
    <location>
        <position position="1"/>
    </location>
</feature>
<evidence type="ECO:0000256" key="1">
    <source>
        <dbReference type="SAM" id="MobiDB-lite"/>
    </source>
</evidence>
<feature type="compositionally biased region" description="Low complexity" evidence="1">
    <location>
        <begin position="856"/>
        <end position="874"/>
    </location>
</feature>
<sequence>PAFGYPPIAGYQPMPGRLGQQLLHHQHHLHHSMLAQQPGAVGVQTAAQSAMVSGTGEIDKKGEPYCKAVYAVAERYLKHMSPEQREDMRKLFNSWKNAPDKLDVSFMYKLSGWRAVYTLNLFRSRIQTVWFSLKQLLSSQSGIGPQLAEILNRTQRIVSIGCGPGPCIASILIALRDYVGFTKYVKLIGIDQFIGWGPYVTSMNSVEEAGASSVEFWHERVEEATIDSLPNADVAIMSYTDAAIHTPKFWETMRMKFAFILVLDQRKGALSRELQRQGFGHFEYEFKGSKRVFYYINPFGEFLKLAHGAGGGGARGTFDGAGGLRAGGADDDDDDNDSSVFDDDSSLSTSSSCSGSSYSSDEEEDNAASAALEDSETVAREVEQVVTFLLDKTEESLLLGRDESIRPHAVTPEEIALAAAVVRQAEAHDRTIDKRRVVENTIDVSLELEAIITKELVAAVESMNASAAAAENSKSSSSSTKSKKQHRQSRRSRQSKTMLATTVELDEDELSTLNDANSSSDATIVDKKSSTQQSAPTSSTPGRPAAPAPVFVSVPISQIAELEQVRRIEQELGLPSVPKRKVENLNLSRNRHRAQLNKTQQDQLVKALLRDMGEDPDEAAAGQGSGSSSSSDDEEEEENENVNELCDADIEEKYFPKLDKSAAGSGAKAASSAAAATISTTTAVSVSQPTQSKPTLAPTPMNKVGVSAAATAGGGSERVLSVKMPEWAQSLIHSWSGESSGHILSASRRPGAGGNKSACIINLTGGPMPPIGAVGPSRPMQNQQQQQQQWRSPAPNNNPQRQPAPLVHSPGGPISTGYQQRPVMAPPTMPPRPSLAQGYQHQGQAAEPPSQVAGYPAKPAAAAAASAPLSAAAARRMTEDERILEEETQKFLERMGVIKPSGGGGSSGGSRERDRDRDRNRDRDPDYGRGRDRDRFSRRRQLSSQRRSPPRSPPRSPSRSPSESPKQQKQQRVPRSPPRSPRSPPSSPKRRRQSSPPPPPPKSSPQRQQPLAAATAATVSPVARQTSLVSVVVAADAGSGGGSVSNSSSTLKRSSRQRQASASSGSSKRQKLPKPSPESSRDQVKDKRRSAELKKERDKEKEKEKEKEKKKRHEQRQLEEKKKKKKHHQHHHHHHRGSAEKDKRQSSKSVKTKDKGSANNRIDSPDLRALEDLEFVSEDSDLEQLNYAHQLAAEAAAKKQQQQVLNGTSDNKRIKSKR</sequence>
<organism evidence="3 4">
    <name type="scientific">Macrostomum lignano</name>
    <dbReference type="NCBI Taxonomy" id="282301"/>
    <lineage>
        <taxon>Eukaryota</taxon>
        <taxon>Metazoa</taxon>
        <taxon>Spiralia</taxon>
        <taxon>Lophotrochozoa</taxon>
        <taxon>Platyhelminthes</taxon>
        <taxon>Rhabditophora</taxon>
        <taxon>Macrostomorpha</taxon>
        <taxon>Macrostomida</taxon>
        <taxon>Macrostomidae</taxon>
        <taxon>Macrostomum</taxon>
    </lineage>
</organism>
<feature type="compositionally biased region" description="Pro residues" evidence="1">
    <location>
        <begin position="824"/>
        <end position="833"/>
    </location>
</feature>
<name>A0A267G8H2_9PLAT</name>
<feature type="compositionally biased region" description="Low complexity" evidence="1">
    <location>
        <begin position="1193"/>
        <end position="1203"/>
    </location>
</feature>
<feature type="region of interest" description="Disordered" evidence="1">
    <location>
        <begin position="325"/>
        <end position="376"/>
    </location>
</feature>
<dbReference type="AlphaFoldDB" id="A0A267G8H2"/>
<reference evidence="3 4" key="1">
    <citation type="submission" date="2017-06" db="EMBL/GenBank/DDBJ databases">
        <title>A platform for efficient transgenesis in Macrostomum lignano, a flatworm model organism for stem cell research.</title>
        <authorList>
            <person name="Berezikov E."/>
        </authorList>
    </citation>
    <scope>NUCLEOTIDE SEQUENCE [LARGE SCALE GENOMIC DNA]</scope>
    <source>
        <strain evidence="3">DV1</strain>
        <tissue evidence="3">Whole organism</tissue>
    </source>
</reference>
<feature type="region of interest" description="Disordered" evidence="1">
    <location>
        <begin position="681"/>
        <end position="701"/>
    </location>
</feature>
<feature type="compositionally biased region" description="Basic and acidic residues" evidence="1">
    <location>
        <begin position="1079"/>
        <end position="1107"/>
    </location>
</feature>
<proteinExistence type="predicted"/>
<protein>
    <submittedName>
        <fullName evidence="3">Uncharacterized protein</fullName>
    </submittedName>
</protein>
<feature type="compositionally biased region" description="Low complexity" evidence="1">
    <location>
        <begin position="781"/>
        <end position="805"/>
    </location>
</feature>
<evidence type="ECO:0000313" key="2">
    <source>
        <dbReference type="EMBL" id="PAA47135.1"/>
    </source>
</evidence>
<feature type="compositionally biased region" description="Pro residues" evidence="1">
    <location>
        <begin position="975"/>
        <end position="987"/>
    </location>
</feature>
<accession>A0A267G8H2</accession>
<evidence type="ECO:0000313" key="3">
    <source>
        <dbReference type="EMBL" id="PAA81704.1"/>
    </source>
</evidence>
<feature type="compositionally biased region" description="Low complexity" evidence="1">
    <location>
        <begin position="619"/>
        <end position="630"/>
    </location>
</feature>
<gene>
    <name evidence="2" type="ORF">BOX15_Mlig009940g1</name>
    <name evidence="3" type="ORF">BOX15_Mlig009940g2</name>
</gene>